<name>A0ABU3B7W1_9GAMM</name>
<protein>
    <submittedName>
        <fullName evidence="1">Uncharacterized protein</fullName>
    </submittedName>
</protein>
<keyword evidence="2" id="KW-1185">Reference proteome</keyword>
<gene>
    <name evidence="1" type="ORF">RM531_08730</name>
</gene>
<dbReference type="EMBL" id="JAVRHY010000006">
    <property type="protein sequence ID" value="MDT0618562.1"/>
    <property type="molecule type" value="Genomic_DNA"/>
</dbReference>
<dbReference type="Proteomes" id="UP001259982">
    <property type="component" value="Unassembled WGS sequence"/>
</dbReference>
<reference evidence="1 2" key="1">
    <citation type="submission" date="2023-09" db="EMBL/GenBank/DDBJ databases">
        <authorList>
            <person name="Rey-Velasco X."/>
        </authorList>
    </citation>
    <scope>NUCLEOTIDE SEQUENCE [LARGE SCALE GENOMIC DNA]</scope>
    <source>
        <strain evidence="1 2">P385</strain>
    </source>
</reference>
<accession>A0ABU3B7W1</accession>
<comment type="caution">
    <text evidence="1">The sequence shown here is derived from an EMBL/GenBank/DDBJ whole genome shotgun (WGS) entry which is preliminary data.</text>
</comment>
<evidence type="ECO:0000313" key="2">
    <source>
        <dbReference type="Proteomes" id="UP001259982"/>
    </source>
</evidence>
<organism evidence="1 2">
    <name type="scientific">Spectribacter acetivorans</name>
    <dbReference type="NCBI Taxonomy" id="3075603"/>
    <lineage>
        <taxon>Bacteria</taxon>
        <taxon>Pseudomonadati</taxon>
        <taxon>Pseudomonadota</taxon>
        <taxon>Gammaproteobacteria</taxon>
        <taxon>Salinisphaerales</taxon>
        <taxon>Salinisphaeraceae</taxon>
        <taxon>Spectribacter</taxon>
    </lineage>
</organism>
<proteinExistence type="predicted"/>
<sequence length="147" mass="16473">MSRDLLTAITELDIDGIEHLESINVPLFQVSRTAAVTPEPIANDWMLFCGAALSFLKYLFEGSWTAVVLEVGGRCGCEAEILGQRLENQIDQLRKGQISIVARPSEEEMMAYFESANRINEGVLEHAGIQLQERIRNGERCQLCMSR</sequence>
<evidence type="ECO:0000313" key="1">
    <source>
        <dbReference type="EMBL" id="MDT0618562.1"/>
    </source>
</evidence>
<dbReference type="RefSeq" id="WP_311658702.1">
    <property type="nucleotide sequence ID" value="NZ_JAVRHY010000006.1"/>
</dbReference>